<accession>Q9MBK2</accession>
<dbReference type="Proteomes" id="UP000001531">
    <property type="component" value="Segment"/>
</dbReference>
<feature type="compositionally biased region" description="Acidic residues" evidence="4">
    <location>
        <begin position="411"/>
        <end position="423"/>
    </location>
</feature>
<evidence type="ECO:0000313" key="6">
    <source>
        <dbReference type="Proteomes" id="UP000001531"/>
    </source>
</evidence>
<keyword evidence="2" id="KW-1160">Virus entry into host cell</keyword>
<evidence type="ECO:0000256" key="4">
    <source>
        <dbReference type="SAM" id="MobiDB-lite"/>
    </source>
</evidence>
<keyword evidence="1" id="KW-1188">Viral release from host cell</keyword>
<feature type="region of interest" description="Disordered" evidence="4">
    <location>
        <begin position="404"/>
        <end position="423"/>
    </location>
</feature>
<keyword evidence="3" id="KW-0231">Viral genome packaging</keyword>
<dbReference type="OrthoDB" id="3659at10239"/>
<dbReference type="RefSeq" id="YP_001456733.1">
    <property type="nucleotide sequence ID" value="NC_009799.3"/>
</dbReference>
<reference evidence="5 6" key="1">
    <citation type="journal article" date="1992" name="J. Gen. Microbiol.">
        <title>Characterization of bacteriophage BFK20 from Brevibacterium flavum.</title>
        <authorList>
            <person name="Koptides M."/>
            <person name="Barak I."/>
            <person name="Sisova M."/>
            <person name="Baloghova E."/>
            <person name="Ugorcakova J."/>
        </authorList>
    </citation>
    <scope>NUCLEOTIDE SEQUENCE [LARGE SCALE GENOMIC DNA]</scope>
</reference>
<gene>
    <name evidence="5" type="primary">ORF3</name>
</gene>
<keyword evidence="1" id="KW-0118">Viral capsid assembly</keyword>
<proteinExistence type="predicted"/>
<keyword evidence="2" id="KW-1171">Viral genome ejection through host cell envelope</keyword>
<reference evidence="5 6" key="4">
    <citation type="journal article" date="2007" name="Virology">
        <title>Transcriptional profiling of bacteriophage BFK20: coexpression interrogated by "guilt-by-association" algorithm.</title>
        <authorList>
            <person name="Majtan T."/>
            <person name="Halgasova N."/>
            <person name="Bukovska G."/>
            <person name="Timko J."/>
        </authorList>
    </citation>
    <scope>NUCLEOTIDE SEQUENCE [LARGE SCALE GENOMIC DNA]</scope>
</reference>
<evidence type="ECO:0000256" key="3">
    <source>
        <dbReference type="ARBA" id="ARBA00023219"/>
    </source>
</evidence>
<evidence type="ECO:0000256" key="1">
    <source>
        <dbReference type="ARBA" id="ARBA00022950"/>
    </source>
</evidence>
<reference evidence="5 6" key="2">
    <citation type="journal article" date="1994" name="Acta Virol.">
        <title>Characterization and sequence analysis of the F2 promoter from corynephage BFK20.</title>
        <authorList>
            <person name="Koptides M."/>
            <person name="Ugorcakova J."/>
            <person name="Baloghova E."/>
            <person name="Bukovska G."/>
            <person name="Timko J."/>
        </authorList>
    </citation>
    <scope>NUCLEOTIDE SEQUENCE [LARGE SCALE GENOMIC DNA]</scope>
</reference>
<protein>
    <submittedName>
        <fullName evidence="5">Gp3, phage portal protein</fullName>
    </submittedName>
</protein>
<dbReference type="EMBL" id="AJ278322">
    <property type="protein sequence ID" value="CAB93908.2"/>
    <property type="molecule type" value="Genomic_DNA"/>
</dbReference>
<evidence type="ECO:0000256" key="2">
    <source>
        <dbReference type="ARBA" id="ARBA00023009"/>
    </source>
</evidence>
<dbReference type="InterPro" id="IPR006944">
    <property type="entry name" value="Phage/GTA_portal"/>
</dbReference>
<organism evidence="5 6">
    <name type="scientific">Corynebacterium phage BFK20</name>
    <dbReference type="NCBI Taxonomy" id="28358"/>
    <lineage>
        <taxon>Viruses</taxon>
        <taxon>Duplodnaviria</taxon>
        <taxon>Heunggongvirae</taxon>
        <taxon>Uroviricota</taxon>
        <taxon>Caudoviricetes</taxon>
        <taxon>Sasvirus</taxon>
        <taxon>Sasvirus BFK20</taxon>
    </lineage>
</organism>
<dbReference type="GeneID" id="5580341"/>
<dbReference type="Pfam" id="PF04860">
    <property type="entry name" value="Phage_portal"/>
    <property type="match status" value="1"/>
</dbReference>
<name>Q9MBK2_9CAUD</name>
<keyword evidence="2" id="KW-1162">Viral penetration into host cytoplasm</keyword>
<dbReference type="KEGG" id="vg:5580341"/>
<keyword evidence="6" id="KW-1185">Reference proteome</keyword>
<reference evidence="5 6" key="3">
    <citation type="journal article" date="2006" name="Virology">
        <title>Complete nucleotide sequence and genome analysis of bacteriophage BFK20--a lytic phage of the industrial producer Brevibacterium flavum.</title>
        <authorList>
            <person name="Bukovska G."/>
            <person name="Klucar L."/>
            <person name="Vlcek C."/>
            <person name="Adamovic J."/>
            <person name="Turna J."/>
            <person name="Timko J."/>
        </authorList>
    </citation>
    <scope>NUCLEOTIDE SEQUENCE [LARGE SCALE GENOMIC DNA]</scope>
</reference>
<evidence type="ECO:0000313" key="5">
    <source>
        <dbReference type="EMBL" id="CAB93908.2"/>
    </source>
</evidence>
<sequence length="423" mass="47743">MGFLQKLGLAPSVVATPEPIELVGPIFESLKLSTKNMTVEQIWEDQPHLRTVTTFIARNVASLQLQAFERVEDGGRERVREGHLARVCKLANSDMTMYDLLERTMFDLCLYDEFFWLLPGDLGVDTPTLDIRPIPVSWVQRRAYKDGWGSLDYIIIESGDNDGRSVKVPGERVIHRHGYNPKTMKRGKSPVQSLRDILGEQIEAAIFRAQMWRNGPRPGMVIMRDPESKAGKWDAESRTRFMANLRASFSPKSSDVGGTLLLEDGMKAENFHTTSKDEQTVETTKLSLQTVAQVYGINPTMVGQLDNANYSNVREFRKALYGDNLGSWIRIIQDVMNLFLLPRVGIDNEKFYFEFNLEEKLRASFEEAAEIKRAAVGNVAWMTINEVRAMDNLPSIDGGDDLARPLNTEFGDSEDAPGEEVET</sequence>